<evidence type="ECO:0000256" key="4">
    <source>
        <dbReference type="ARBA" id="ARBA00022692"/>
    </source>
</evidence>
<keyword evidence="6" id="KW-0406">Ion transport</keyword>
<evidence type="ECO:0000256" key="7">
    <source>
        <dbReference type="ARBA" id="ARBA00023136"/>
    </source>
</evidence>
<dbReference type="Proteomes" id="UP001519460">
    <property type="component" value="Unassembled WGS sequence"/>
</dbReference>
<dbReference type="InterPro" id="IPR052192">
    <property type="entry name" value="Insect_Ionotropic_Sensory_Rcpt"/>
</dbReference>
<dbReference type="GO" id="GO:0005886">
    <property type="term" value="C:plasma membrane"/>
    <property type="evidence" value="ECO:0007669"/>
    <property type="project" value="UniProtKB-SubCell"/>
</dbReference>
<protein>
    <recommendedName>
        <fullName evidence="14">Ionotropic glutamate receptor C-terminal domain-containing protein</fullName>
    </recommendedName>
</protein>
<evidence type="ECO:0000256" key="8">
    <source>
        <dbReference type="ARBA" id="ARBA00023170"/>
    </source>
</evidence>
<evidence type="ECO:0000256" key="5">
    <source>
        <dbReference type="ARBA" id="ARBA00022989"/>
    </source>
</evidence>
<evidence type="ECO:0000256" key="6">
    <source>
        <dbReference type="ARBA" id="ARBA00023065"/>
    </source>
</evidence>
<dbReference type="Gene3D" id="3.40.190.10">
    <property type="entry name" value="Periplasmic binding protein-like II"/>
    <property type="match status" value="2"/>
</dbReference>
<comment type="caution">
    <text evidence="15">The sequence shown here is derived from an EMBL/GenBank/DDBJ whole genome shotgun (WGS) entry which is preliminary data.</text>
</comment>
<evidence type="ECO:0000256" key="2">
    <source>
        <dbReference type="ARBA" id="ARBA00022448"/>
    </source>
</evidence>
<gene>
    <name evidence="15" type="ORF">BaRGS_00019497</name>
</gene>
<evidence type="ECO:0000259" key="14">
    <source>
        <dbReference type="SMART" id="SM00079"/>
    </source>
</evidence>
<dbReference type="InterPro" id="IPR001320">
    <property type="entry name" value="Iontro_rcpt_C"/>
</dbReference>
<dbReference type="PANTHER" id="PTHR42643:SF24">
    <property type="entry name" value="IONOTROPIC RECEPTOR 60A"/>
    <property type="match status" value="1"/>
</dbReference>
<evidence type="ECO:0000256" key="12">
    <source>
        <dbReference type="SAM" id="MobiDB-lite"/>
    </source>
</evidence>
<dbReference type="Pfam" id="PF00060">
    <property type="entry name" value="Lig_chan"/>
    <property type="match status" value="1"/>
</dbReference>
<name>A0ABD0KQ90_9CAEN</name>
<organism evidence="15 16">
    <name type="scientific">Batillaria attramentaria</name>
    <dbReference type="NCBI Taxonomy" id="370345"/>
    <lineage>
        <taxon>Eukaryota</taxon>
        <taxon>Metazoa</taxon>
        <taxon>Spiralia</taxon>
        <taxon>Lophotrochozoa</taxon>
        <taxon>Mollusca</taxon>
        <taxon>Gastropoda</taxon>
        <taxon>Caenogastropoda</taxon>
        <taxon>Sorbeoconcha</taxon>
        <taxon>Cerithioidea</taxon>
        <taxon>Batillariidae</taxon>
        <taxon>Batillaria</taxon>
    </lineage>
</organism>
<dbReference type="SMART" id="SM00079">
    <property type="entry name" value="PBPe"/>
    <property type="match status" value="1"/>
</dbReference>
<dbReference type="GO" id="GO:0050906">
    <property type="term" value="P:detection of stimulus involved in sensory perception"/>
    <property type="evidence" value="ECO:0007669"/>
    <property type="project" value="UniProtKB-ARBA"/>
</dbReference>
<keyword evidence="2" id="KW-0813">Transport</keyword>
<feature type="transmembrane region" description="Helical" evidence="13">
    <location>
        <begin position="136"/>
        <end position="154"/>
    </location>
</feature>
<keyword evidence="4 13" id="KW-0812">Transmembrane</keyword>
<dbReference type="PANTHER" id="PTHR42643">
    <property type="entry name" value="IONOTROPIC RECEPTOR 20A-RELATED"/>
    <property type="match status" value="1"/>
</dbReference>
<feature type="non-terminal residue" evidence="15">
    <location>
        <position position="1"/>
    </location>
</feature>
<feature type="transmembrane region" description="Helical" evidence="13">
    <location>
        <begin position="174"/>
        <end position="193"/>
    </location>
</feature>
<sequence length="425" mass="46835">YTCLLGHMFVHFVFIGHTSNTPVHEFRAGSRPFPHRPSPPAHPFPRAGGTHPQGSAKGDNSWGQEQADGQWDGLIGMLTRKEADMAVGPLTLTLERSSVADPATPYAYDNVVVIFRHQPPTADFWSFFLQPFQTPVYVAIGSSFVSVLVLLLLLEKCQWNLASRERAQSGTKAALGGLMTGVEILLAGILGRPFKPEIESRAGRALIWAWLMFGVVLASVYSSKLTSSLTVSDQALPFTSLSQLVNQDTYTWGFAAGSSTESLLKALKDPSYQQYYRGAIKQAESNPSVLSRNIEDHLAKVLEGKYAFAASTMEYYERLLAESCDIAMIPGTGMTSSTGFYLQKGSPYTSMVSREIGRMTDAGLISYWRRKWQPTKKKCDPDVNQSSRVITLAKAQTVFYLVIAGAGLATYVFVIEFLIARIRMN</sequence>
<dbReference type="SUPFAM" id="SSF53850">
    <property type="entry name" value="Periplasmic binding protein-like II"/>
    <property type="match status" value="1"/>
</dbReference>
<reference evidence="15 16" key="1">
    <citation type="journal article" date="2023" name="Sci. Data">
        <title>Genome assembly of the Korean intertidal mud-creeper Batillaria attramentaria.</title>
        <authorList>
            <person name="Patra A.K."/>
            <person name="Ho P.T."/>
            <person name="Jun S."/>
            <person name="Lee S.J."/>
            <person name="Kim Y."/>
            <person name="Won Y.J."/>
        </authorList>
    </citation>
    <scope>NUCLEOTIDE SEQUENCE [LARGE SCALE GENOMIC DNA]</scope>
    <source>
        <strain evidence="15">Wonlab-2016</strain>
    </source>
</reference>
<comment type="subcellular location">
    <subcellularLocation>
        <location evidence="1">Cell membrane</location>
        <topology evidence="1">Multi-pass membrane protein</topology>
    </subcellularLocation>
</comment>
<keyword evidence="16" id="KW-1185">Reference proteome</keyword>
<dbReference type="Pfam" id="PF10613">
    <property type="entry name" value="Lig_chan-Glu_bd"/>
    <property type="match status" value="1"/>
</dbReference>
<keyword evidence="3" id="KW-1003">Cell membrane</keyword>
<feature type="transmembrane region" description="Helical" evidence="13">
    <location>
        <begin position="398"/>
        <end position="419"/>
    </location>
</feature>
<evidence type="ECO:0000256" key="10">
    <source>
        <dbReference type="ARBA" id="ARBA00023286"/>
    </source>
</evidence>
<keyword evidence="9" id="KW-0325">Glycoprotein</keyword>
<feature type="transmembrane region" description="Helical" evidence="13">
    <location>
        <begin position="205"/>
        <end position="222"/>
    </location>
</feature>
<keyword evidence="5 13" id="KW-1133">Transmembrane helix</keyword>
<keyword evidence="7 13" id="KW-0472">Membrane</keyword>
<keyword evidence="8" id="KW-0675">Receptor</keyword>
<dbReference type="GO" id="GO:0034220">
    <property type="term" value="P:monoatomic ion transmembrane transport"/>
    <property type="evidence" value="ECO:0007669"/>
    <property type="project" value="UniProtKB-KW"/>
</dbReference>
<keyword evidence="11" id="KW-0407">Ion channel</keyword>
<evidence type="ECO:0000313" key="15">
    <source>
        <dbReference type="EMBL" id="KAK7489245.1"/>
    </source>
</evidence>
<evidence type="ECO:0000256" key="9">
    <source>
        <dbReference type="ARBA" id="ARBA00023180"/>
    </source>
</evidence>
<dbReference type="EMBL" id="JACVVK020000140">
    <property type="protein sequence ID" value="KAK7489245.1"/>
    <property type="molecule type" value="Genomic_DNA"/>
</dbReference>
<evidence type="ECO:0000256" key="1">
    <source>
        <dbReference type="ARBA" id="ARBA00004651"/>
    </source>
</evidence>
<keyword evidence="10" id="KW-1071">Ligand-gated ion channel</keyword>
<proteinExistence type="predicted"/>
<evidence type="ECO:0000256" key="11">
    <source>
        <dbReference type="ARBA" id="ARBA00023303"/>
    </source>
</evidence>
<evidence type="ECO:0000256" key="3">
    <source>
        <dbReference type="ARBA" id="ARBA00022475"/>
    </source>
</evidence>
<evidence type="ECO:0000313" key="16">
    <source>
        <dbReference type="Proteomes" id="UP001519460"/>
    </source>
</evidence>
<feature type="region of interest" description="Disordered" evidence="12">
    <location>
        <begin position="26"/>
        <end position="64"/>
    </location>
</feature>
<accession>A0ABD0KQ90</accession>
<dbReference type="InterPro" id="IPR019594">
    <property type="entry name" value="Glu/Gly-bd"/>
</dbReference>
<dbReference type="AlphaFoldDB" id="A0ABD0KQ90"/>
<evidence type="ECO:0000256" key="13">
    <source>
        <dbReference type="SAM" id="Phobius"/>
    </source>
</evidence>
<feature type="domain" description="Ionotropic glutamate receptor C-terminal" evidence="14">
    <location>
        <begin position="25"/>
        <end position="375"/>
    </location>
</feature>